<dbReference type="AlphaFoldDB" id="A0AAV5B3W6"/>
<dbReference type="Pfam" id="PF14354">
    <property type="entry name" value="Lar_restr_allev"/>
    <property type="match status" value="1"/>
</dbReference>
<evidence type="ECO:0000313" key="2">
    <source>
        <dbReference type="Proteomes" id="UP001055025"/>
    </source>
</evidence>
<sequence>MAVFKYVEEGFVCYLFCDRPEVNSPEAFRGLCREVFAKACPVTVGTTFGVGLLTALTDDPAENLARFAGIDGGDREDFLGEYPERVREALRQAGVSLENLGYYYHPDEVDEAAAAERDRFSEVHRDAVVVEDFDLTDLRRCPFCGAPARVYRDRDSVLGGITVAVECSYDMCAARIGLLTTEAGVDVAVTDVVSAWNRRAGE</sequence>
<gene>
    <name evidence="1" type="ORF">ATOP_19110</name>
</gene>
<dbReference type="Proteomes" id="UP001055025">
    <property type="component" value="Unassembled WGS sequence"/>
</dbReference>
<dbReference type="RefSeq" id="WP_135978588.1">
    <property type="nucleotide sequence ID" value="NZ_BQKC01000002.1"/>
</dbReference>
<accession>A0AAV5B3W6</accession>
<evidence type="ECO:0000313" key="1">
    <source>
        <dbReference type="EMBL" id="GJM56256.1"/>
    </source>
</evidence>
<reference evidence="1" key="1">
    <citation type="journal article" date="2022" name="Int. J. Syst. Evol. Microbiol.">
        <title>Granulimonas faecalis gen. nov., sp. nov., and Leptogranulimonas caecicola gen. nov., sp. nov., novel lactate-producing Atopobiaceae bacteria isolated from mouse intestines, and an emended description of the family Atopobiaceae.</title>
        <authorList>
            <person name="Morinaga K."/>
            <person name="Kusada H."/>
            <person name="Sakamoto S."/>
            <person name="Murakami T."/>
            <person name="Toyoda A."/>
            <person name="Mori H."/>
            <person name="Meng X.Y."/>
            <person name="Takashino M."/>
            <person name="Murotomi K."/>
            <person name="Tamaki H."/>
        </authorList>
    </citation>
    <scope>NUCLEOTIDE SEQUENCE</scope>
    <source>
        <strain evidence="1">OPF53</strain>
    </source>
</reference>
<organism evidence="1 2">
    <name type="scientific">Granulimonas faecalis</name>
    <dbReference type="NCBI Taxonomy" id="2894155"/>
    <lineage>
        <taxon>Bacteria</taxon>
        <taxon>Bacillati</taxon>
        <taxon>Actinomycetota</taxon>
        <taxon>Coriobacteriia</taxon>
        <taxon>Coriobacteriales</taxon>
        <taxon>Kribbibacteriaceae</taxon>
        <taxon>Granulimonas</taxon>
    </lineage>
</organism>
<dbReference type="EMBL" id="BQKC01000002">
    <property type="protein sequence ID" value="GJM56256.1"/>
    <property type="molecule type" value="Genomic_DNA"/>
</dbReference>
<protein>
    <submittedName>
        <fullName evidence="1">Uncharacterized protein</fullName>
    </submittedName>
</protein>
<proteinExistence type="predicted"/>
<name>A0AAV5B3W6_9ACTN</name>
<keyword evidence="2" id="KW-1185">Reference proteome</keyword>
<comment type="caution">
    <text evidence="1">The sequence shown here is derived from an EMBL/GenBank/DDBJ whole genome shotgun (WGS) entry which is preliminary data.</text>
</comment>